<dbReference type="InterPro" id="IPR050445">
    <property type="entry name" value="Bact_polysacc_biosynth/exp"/>
</dbReference>
<feature type="transmembrane region" description="Helical" evidence="8">
    <location>
        <begin position="48"/>
        <end position="68"/>
    </location>
</feature>
<keyword evidence="2" id="KW-1003">Cell membrane</keyword>
<dbReference type="Gene3D" id="3.40.50.300">
    <property type="entry name" value="P-loop containing nucleotide triphosphate hydrolases"/>
    <property type="match status" value="1"/>
</dbReference>
<comment type="subcellular location">
    <subcellularLocation>
        <location evidence="1">Cell membrane</location>
        <topology evidence="1">Multi-pass membrane protein</topology>
    </subcellularLocation>
</comment>
<dbReference type="PANTHER" id="PTHR32309">
    <property type="entry name" value="TYROSINE-PROTEIN KINASE"/>
    <property type="match status" value="1"/>
</dbReference>
<keyword evidence="4" id="KW-0547">Nucleotide-binding</keyword>
<sequence length="730" mass="80256">MAIGNESSFILPGRGAAAAPMTQEHSREERSFKGVDVDQVIALGRRHLMLFVKFVAAAIVLAVIYSRVAVPLYTAQASLFLDVSKNPIILAYSDSQQTEEEAQTDGNMLSQIELMRSRSVAIAVVEKLRLDSDSDFLFAPLSLSEAVADQFTSLFSAASIDTMEPAARRELAITRLQDNATVKRIAQSYIFDVRFTSPSPELAAKITNAVAEAYIQDRIDSIAEAHRNANVWLSDRIKELGRETRDRDAEVEKFRRDNNLFQVGDRLVSDTRLEEVTTLLGKAHSDTVEAEARYEHARKTLAGDDAELVVSDVFSNRISTRLRFQYVDLSKRISELERSASPARDLVARLRLELQDIETQIREESARILKNYEYEWNVARSREDVLKASLLEASNASSGDREALVKLHELERIAASARKLYESYLERFQQTAQQKTFDITNARVITEALAPERPSFPRLQLVAFLAAIFGATAAGIMAVYRETRDVSFRDGAQVTEYTGLDILGEIPPLEIPAGDSGEALDTPALAFAQRDPLSPVAEALRAVKLAVDLRRKPGRAPVVAFVSTSPNEGTSLVAANFSTLLVDQGYGCTLIDADLRGRGLTRTIGYHANEGLSEVLFGGAEYERTVLSHRPPSPSFLPAGVRSVDGLWSHLLASPAMARLASRASDENDYVVLDLPSLVSGVDARSVAPAVDFFVLVIAKQTAARDVVADALVRAPEIRDRCLGVLLNFA</sequence>
<evidence type="ECO:0000259" key="9">
    <source>
        <dbReference type="Pfam" id="PF02706"/>
    </source>
</evidence>
<organism evidence="11 12">
    <name type="scientific">Rhizobium puerariae</name>
    <dbReference type="NCBI Taxonomy" id="1585791"/>
    <lineage>
        <taxon>Bacteria</taxon>
        <taxon>Pseudomonadati</taxon>
        <taxon>Pseudomonadota</taxon>
        <taxon>Alphaproteobacteria</taxon>
        <taxon>Hyphomicrobiales</taxon>
        <taxon>Rhizobiaceae</taxon>
        <taxon>Rhizobium/Agrobacterium group</taxon>
        <taxon>Rhizobium</taxon>
    </lineage>
</organism>
<evidence type="ECO:0000313" key="12">
    <source>
        <dbReference type="Proteomes" id="UP001589692"/>
    </source>
</evidence>
<comment type="caution">
    <text evidence="11">The sequence shown here is derived from an EMBL/GenBank/DDBJ whole genome shotgun (WGS) entry which is preliminary data.</text>
</comment>
<evidence type="ECO:0000256" key="7">
    <source>
        <dbReference type="ARBA" id="ARBA00023136"/>
    </source>
</evidence>
<dbReference type="InterPro" id="IPR005702">
    <property type="entry name" value="Wzc-like_C"/>
</dbReference>
<keyword evidence="3 8" id="KW-0812">Transmembrane</keyword>
<feature type="domain" description="Tyrosine-protein kinase G-rich" evidence="10">
    <location>
        <begin position="409"/>
        <end position="482"/>
    </location>
</feature>
<keyword evidence="6 8" id="KW-1133">Transmembrane helix</keyword>
<evidence type="ECO:0000256" key="3">
    <source>
        <dbReference type="ARBA" id="ARBA00022692"/>
    </source>
</evidence>
<dbReference type="EMBL" id="JBHMAA010000016">
    <property type="protein sequence ID" value="MFB9950282.1"/>
    <property type="molecule type" value="Genomic_DNA"/>
</dbReference>
<dbReference type="Proteomes" id="UP001589692">
    <property type="component" value="Unassembled WGS sequence"/>
</dbReference>
<dbReference type="Pfam" id="PF13807">
    <property type="entry name" value="GNVR"/>
    <property type="match status" value="1"/>
</dbReference>
<feature type="transmembrane region" description="Helical" evidence="8">
    <location>
        <begin position="461"/>
        <end position="480"/>
    </location>
</feature>
<dbReference type="PANTHER" id="PTHR32309:SF13">
    <property type="entry name" value="FERRIC ENTEROBACTIN TRANSPORT PROTEIN FEPE"/>
    <property type="match status" value="1"/>
</dbReference>
<reference evidence="11 12" key="1">
    <citation type="submission" date="2024-09" db="EMBL/GenBank/DDBJ databases">
        <authorList>
            <person name="Sun Q."/>
            <person name="Mori K."/>
        </authorList>
    </citation>
    <scope>NUCLEOTIDE SEQUENCE [LARGE SCALE GENOMIC DNA]</scope>
    <source>
        <strain evidence="11 12">TBRC 4938</strain>
    </source>
</reference>
<evidence type="ECO:0000259" key="10">
    <source>
        <dbReference type="Pfam" id="PF13807"/>
    </source>
</evidence>
<dbReference type="CDD" id="cd05387">
    <property type="entry name" value="BY-kinase"/>
    <property type="match status" value="1"/>
</dbReference>
<keyword evidence="5" id="KW-0067">ATP-binding</keyword>
<dbReference type="SUPFAM" id="SSF52540">
    <property type="entry name" value="P-loop containing nucleoside triphosphate hydrolases"/>
    <property type="match status" value="1"/>
</dbReference>
<feature type="domain" description="Polysaccharide chain length determinant N-terminal" evidence="9">
    <location>
        <begin position="45"/>
        <end position="128"/>
    </location>
</feature>
<gene>
    <name evidence="11" type="ORF">ACFFP0_15595</name>
</gene>
<dbReference type="InterPro" id="IPR003856">
    <property type="entry name" value="LPS_length_determ_N"/>
</dbReference>
<keyword evidence="7 8" id="KW-0472">Membrane</keyword>
<dbReference type="InterPro" id="IPR032807">
    <property type="entry name" value="GNVR"/>
</dbReference>
<evidence type="ECO:0000256" key="4">
    <source>
        <dbReference type="ARBA" id="ARBA00022741"/>
    </source>
</evidence>
<protein>
    <submittedName>
        <fullName evidence="11">GNVR domain-containing protein</fullName>
    </submittedName>
</protein>
<evidence type="ECO:0000313" key="11">
    <source>
        <dbReference type="EMBL" id="MFB9950282.1"/>
    </source>
</evidence>
<evidence type="ECO:0000256" key="8">
    <source>
        <dbReference type="SAM" id="Phobius"/>
    </source>
</evidence>
<dbReference type="RefSeq" id="WP_377262397.1">
    <property type="nucleotide sequence ID" value="NZ_JBHMAA010000016.1"/>
</dbReference>
<dbReference type="InterPro" id="IPR027417">
    <property type="entry name" value="P-loop_NTPase"/>
</dbReference>
<evidence type="ECO:0000256" key="5">
    <source>
        <dbReference type="ARBA" id="ARBA00022840"/>
    </source>
</evidence>
<name>A0ABV6AI50_9HYPH</name>
<dbReference type="Pfam" id="PF02706">
    <property type="entry name" value="Wzz"/>
    <property type="match status" value="1"/>
</dbReference>
<evidence type="ECO:0000256" key="1">
    <source>
        <dbReference type="ARBA" id="ARBA00004651"/>
    </source>
</evidence>
<accession>A0ABV6AI50</accession>
<evidence type="ECO:0000256" key="6">
    <source>
        <dbReference type="ARBA" id="ARBA00022989"/>
    </source>
</evidence>
<evidence type="ECO:0000256" key="2">
    <source>
        <dbReference type="ARBA" id="ARBA00022475"/>
    </source>
</evidence>
<proteinExistence type="predicted"/>
<keyword evidence="12" id="KW-1185">Reference proteome</keyword>